<dbReference type="PANTHER" id="PTHR45839:SF4">
    <property type="entry name" value="SUCROSE SYNTHASE 5"/>
    <property type="match status" value="1"/>
</dbReference>
<proteinExistence type="inferred from homology"/>
<dbReference type="GO" id="GO:0005985">
    <property type="term" value="P:sucrose metabolic process"/>
    <property type="evidence" value="ECO:0007669"/>
    <property type="project" value="InterPro"/>
</dbReference>
<evidence type="ECO:0000256" key="2">
    <source>
        <dbReference type="ARBA" id="ARBA00012540"/>
    </source>
</evidence>
<dbReference type="Pfam" id="PF00534">
    <property type="entry name" value="Glycos_transf_1"/>
    <property type="match status" value="1"/>
</dbReference>
<dbReference type="RefSeq" id="XP_008813678.2">
    <property type="nucleotide sequence ID" value="XM_008815456.2"/>
</dbReference>
<protein>
    <recommendedName>
        <fullName evidence="2">sucrose synthase</fullName>
        <ecNumber evidence="2">2.4.1.13</ecNumber>
    </recommendedName>
</protein>
<dbReference type="EC" id="2.4.1.13" evidence="2"/>
<dbReference type="KEGG" id="pda:103724253"/>
<organism evidence="7 8">
    <name type="scientific">Phoenix dactylifera</name>
    <name type="common">Date palm</name>
    <dbReference type="NCBI Taxonomy" id="42345"/>
    <lineage>
        <taxon>Eukaryota</taxon>
        <taxon>Viridiplantae</taxon>
        <taxon>Streptophyta</taxon>
        <taxon>Embryophyta</taxon>
        <taxon>Tracheophyta</taxon>
        <taxon>Spermatophyta</taxon>
        <taxon>Magnoliopsida</taxon>
        <taxon>Liliopsida</taxon>
        <taxon>Arecaceae</taxon>
        <taxon>Coryphoideae</taxon>
        <taxon>Phoeniceae</taxon>
        <taxon>Phoenix</taxon>
    </lineage>
</organism>
<evidence type="ECO:0000313" key="7">
    <source>
        <dbReference type="Proteomes" id="UP000228380"/>
    </source>
</evidence>
<evidence type="ECO:0000313" key="8">
    <source>
        <dbReference type="RefSeq" id="XP_008813678.2"/>
    </source>
</evidence>
<name>A0A8B7D5G8_PHODC</name>
<keyword evidence="7" id="KW-1185">Reference proteome</keyword>
<dbReference type="Gene3D" id="3.40.50.2000">
    <property type="entry name" value="Glycogen Phosphorylase B"/>
    <property type="match status" value="1"/>
</dbReference>
<evidence type="ECO:0000256" key="5">
    <source>
        <dbReference type="ARBA" id="ARBA00049030"/>
    </source>
</evidence>
<dbReference type="GO" id="GO:0016157">
    <property type="term" value="F:sucrose synthase activity"/>
    <property type="evidence" value="ECO:0007669"/>
    <property type="project" value="UniProtKB-EC"/>
</dbReference>
<dbReference type="InterPro" id="IPR001296">
    <property type="entry name" value="Glyco_trans_1"/>
</dbReference>
<keyword evidence="4" id="KW-0808">Transferase</keyword>
<evidence type="ECO:0000256" key="4">
    <source>
        <dbReference type="ARBA" id="ARBA00022679"/>
    </source>
</evidence>
<gene>
    <name evidence="8" type="primary">LOC103724253</name>
</gene>
<evidence type="ECO:0000256" key="3">
    <source>
        <dbReference type="ARBA" id="ARBA00022676"/>
    </source>
</evidence>
<dbReference type="OrthoDB" id="448893at2759"/>
<dbReference type="Proteomes" id="UP000228380">
    <property type="component" value="Chromosome 18"/>
</dbReference>
<comment type="similarity">
    <text evidence="1">Belongs to the glycosyltransferase 1 family. Plant sucrose synthase subfamily.</text>
</comment>
<dbReference type="InterPro" id="IPR012820">
    <property type="entry name" value="Sucrose_synthase_pln/cyn"/>
</dbReference>
<reference evidence="8" key="2">
    <citation type="submission" date="2025-08" db="UniProtKB">
        <authorList>
            <consortium name="RefSeq"/>
        </authorList>
    </citation>
    <scope>IDENTIFICATION</scope>
    <source>
        <tissue evidence="8">Young leaves</tissue>
    </source>
</reference>
<keyword evidence="3" id="KW-0328">Glycosyltransferase</keyword>
<dbReference type="PANTHER" id="PTHR45839">
    <property type="match status" value="1"/>
</dbReference>
<comment type="catalytic activity">
    <reaction evidence="5">
        <text>an NDP-alpha-D-glucose + D-fructose = a ribonucleoside 5'-diphosphate + sucrose + H(+)</text>
        <dbReference type="Rhea" id="RHEA:16241"/>
        <dbReference type="ChEBI" id="CHEBI:15378"/>
        <dbReference type="ChEBI" id="CHEBI:17992"/>
        <dbReference type="ChEBI" id="CHEBI:37721"/>
        <dbReference type="ChEBI" id="CHEBI:57930"/>
        <dbReference type="ChEBI" id="CHEBI:76533"/>
        <dbReference type="EC" id="2.4.1.13"/>
    </reaction>
</comment>
<dbReference type="AlphaFoldDB" id="A0A8B7D5G8"/>
<evidence type="ECO:0000259" key="6">
    <source>
        <dbReference type="Pfam" id="PF00534"/>
    </source>
</evidence>
<sequence>MHALIEMYELTGQIRWIKAQNDRVRNGELYRCIADTKGAFYSGMPALYEAFGLRVIEAMNCGLPIFAANQGGPADIIVDGVSGFHINPNNGEEYSNKIADFFEKCQEDNAYWNKVSTAGLQRIYECYPWKIYSTKALNMESVHGFWRIRSKPNSDISRCSAPSSSEIWGVPGRYNK</sequence>
<reference evidence="7" key="1">
    <citation type="journal article" date="2019" name="Nat. Commun.">
        <title>Genome-wide association mapping of date palm fruit traits.</title>
        <authorList>
            <person name="Hazzouri K.M."/>
            <person name="Gros-Balthazard M."/>
            <person name="Flowers J.M."/>
            <person name="Copetti D."/>
            <person name="Lemansour A."/>
            <person name="Lebrun M."/>
            <person name="Masmoudi K."/>
            <person name="Ferrand S."/>
            <person name="Dhar M.I."/>
            <person name="Fresquez Z.A."/>
            <person name="Rosas U."/>
            <person name="Zhang J."/>
            <person name="Talag J."/>
            <person name="Lee S."/>
            <person name="Kudrna D."/>
            <person name="Powell R.F."/>
            <person name="Leitch I.J."/>
            <person name="Krueger R.R."/>
            <person name="Wing R.A."/>
            <person name="Amiri K.M.A."/>
            <person name="Purugganan M.D."/>
        </authorList>
    </citation>
    <scope>NUCLEOTIDE SEQUENCE [LARGE SCALE GENOMIC DNA]</scope>
    <source>
        <strain evidence="7">cv. Khalas</strain>
    </source>
</reference>
<dbReference type="SUPFAM" id="SSF53756">
    <property type="entry name" value="UDP-Glycosyltransferase/glycogen phosphorylase"/>
    <property type="match status" value="1"/>
</dbReference>
<feature type="domain" description="Glycosyl transferase family 1" evidence="6">
    <location>
        <begin position="3"/>
        <end position="111"/>
    </location>
</feature>
<accession>A0A8B7D5G8</accession>
<evidence type="ECO:0000256" key="1">
    <source>
        <dbReference type="ARBA" id="ARBA00005894"/>
    </source>
</evidence>
<dbReference type="GeneID" id="103724253"/>